<proteinExistence type="predicted"/>
<evidence type="ECO:0000313" key="4">
    <source>
        <dbReference type="Proteomes" id="UP000461010"/>
    </source>
</evidence>
<keyword evidence="2" id="KW-0282">Flagellum</keyword>
<comment type="caution">
    <text evidence="2">The sequence shown here is derived from an EMBL/GenBank/DDBJ whole genome shotgun (WGS) entry which is preliminary data.</text>
</comment>
<dbReference type="EMBL" id="WFKJ01000023">
    <property type="protein sequence ID" value="KAB7890593.1"/>
    <property type="molecule type" value="Genomic_DNA"/>
</dbReference>
<dbReference type="Proteomes" id="UP000472839">
    <property type="component" value="Unassembled WGS sequence"/>
</dbReference>
<sequence>MINQTEQTLFRLSNLNAEQTRISYQMATGKKIDNGSEDASTYSREIFVDDRIRTYEGLKTQIERTTAQNNVSDSTVGEMKKLFELAKTELIKASTDTTSDEGRKSIALNIAGIKENLLDLANTQVEGEYLFSGSDSSIKPFTEDSSGKISYQGDNISRKIAVDDGSYRERGINGYDVMTYPSSTAYVGETFNFKESDTIIDEDGSIWEFVPGSEAIPEIPASGGNPAVPAVPEVLDSIQKFDESGNTIDTKFISSNDELTPPTYQIDDIGTDDGTKFEARSSIFDLLDTLTNTLNKVDSTGNSLTDEEASALLAENQGNFSEAYDALNVSHSELGAKNKMFELSLERVSAKLTQYNILSQEIGAVDLAEVAIESKNLELTYTALYSTIQKTNELSLVNFLK</sequence>
<dbReference type="RefSeq" id="WP_152190259.1">
    <property type="nucleotide sequence ID" value="NZ_WFKI01000022.1"/>
</dbReference>
<dbReference type="InterPro" id="IPR013384">
    <property type="entry name" value="Flagell_FlgL"/>
</dbReference>
<dbReference type="Pfam" id="PF00669">
    <property type="entry name" value="Flagellin_N"/>
    <property type="match status" value="1"/>
</dbReference>
<name>A0A6L4WV84_9BACT</name>
<dbReference type="GO" id="GO:0009424">
    <property type="term" value="C:bacterial-type flagellum hook"/>
    <property type="evidence" value="ECO:0007669"/>
    <property type="project" value="InterPro"/>
</dbReference>
<dbReference type="GO" id="GO:0071973">
    <property type="term" value="P:bacterial-type flagellum-dependent cell motility"/>
    <property type="evidence" value="ECO:0007669"/>
    <property type="project" value="InterPro"/>
</dbReference>
<dbReference type="EMBL" id="WFKK01000006">
    <property type="protein sequence ID" value="KAB7890363.1"/>
    <property type="molecule type" value="Genomic_DNA"/>
</dbReference>
<dbReference type="AlphaFoldDB" id="A0A6L4WV84"/>
<gene>
    <name evidence="2" type="primary">flgL</name>
    <name evidence="3" type="ORF">GBG18_08685</name>
    <name evidence="2" type="ORF">GBG19_03810</name>
</gene>
<feature type="domain" description="Flagellin N-terminal" evidence="1">
    <location>
        <begin position="8"/>
        <end position="134"/>
    </location>
</feature>
<keyword evidence="2" id="KW-0969">Cilium</keyword>
<dbReference type="InterPro" id="IPR001029">
    <property type="entry name" value="Flagellin_N"/>
</dbReference>
<evidence type="ECO:0000313" key="5">
    <source>
        <dbReference type="Proteomes" id="UP000472839"/>
    </source>
</evidence>
<keyword evidence="4" id="KW-1185">Reference proteome</keyword>
<dbReference type="NCBIfam" id="TIGR02550">
    <property type="entry name" value="flagell_flgL"/>
    <property type="match status" value="1"/>
</dbReference>
<dbReference type="PANTHER" id="PTHR42792">
    <property type="entry name" value="FLAGELLIN"/>
    <property type="match status" value="1"/>
</dbReference>
<dbReference type="PANTHER" id="PTHR42792:SF1">
    <property type="entry name" value="FLAGELLAR HOOK-ASSOCIATED PROTEIN 3"/>
    <property type="match status" value="1"/>
</dbReference>
<protein>
    <submittedName>
        <fullName evidence="2">Flagellar hook-associated protein 3</fullName>
    </submittedName>
</protein>
<evidence type="ECO:0000313" key="2">
    <source>
        <dbReference type="EMBL" id="KAB7890363.1"/>
    </source>
</evidence>
<dbReference type="Gene3D" id="1.20.1330.10">
    <property type="entry name" value="f41 fragment of flagellin, N-terminal domain"/>
    <property type="match status" value="1"/>
</dbReference>
<dbReference type="GO" id="GO:0005198">
    <property type="term" value="F:structural molecule activity"/>
    <property type="evidence" value="ECO:0007669"/>
    <property type="project" value="InterPro"/>
</dbReference>
<dbReference type="InterPro" id="IPR001492">
    <property type="entry name" value="Flagellin"/>
</dbReference>
<accession>A0A6L4WV84</accession>
<evidence type="ECO:0000259" key="1">
    <source>
        <dbReference type="Pfam" id="PF00669"/>
    </source>
</evidence>
<dbReference type="SUPFAM" id="SSF64518">
    <property type="entry name" value="Phase 1 flagellin"/>
    <property type="match status" value="1"/>
</dbReference>
<organism evidence="2 5">
    <name type="scientific">Poseidonibacter ostreae</name>
    <dbReference type="NCBI Taxonomy" id="2654171"/>
    <lineage>
        <taxon>Bacteria</taxon>
        <taxon>Pseudomonadati</taxon>
        <taxon>Campylobacterota</taxon>
        <taxon>Epsilonproteobacteria</taxon>
        <taxon>Campylobacterales</taxon>
        <taxon>Arcobacteraceae</taxon>
        <taxon>Poseidonibacter</taxon>
    </lineage>
</organism>
<reference evidence="4 5" key="1">
    <citation type="submission" date="2019-10" db="EMBL/GenBank/DDBJ databases">
        <title>Poseidonibacter ostreae sp. nov., isolated from the gut of the Ostrea denselamellosa.</title>
        <authorList>
            <person name="Choi A."/>
        </authorList>
    </citation>
    <scope>NUCLEOTIDE SEQUENCE [LARGE SCALE GENOMIC DNA]</scope>
    <source>
        <strain evidence="2 5">SJOD-M-33</strain>
        <strain evidence="3 4">SJOD-M-5</strain>
    </source>
</reference>
<evidence type="ECO:0000313" key="3">
    <source>
        <dbReference type="EMBL" id="KAB7890593.1"/>
    </source>
</evidence>
<dbReference type="Proteomes" id="UP000461010">
    <property type="component" value="Unassembled WGS sequence"/>
</dbReference>
<keyword evidence="2" id="KW-0966">Cell projection</keyword>